<evidence type="ECO:0000313" key="5">
    <source>
        <dbReference type="Proteomes" id="UP000076722"/>
    </source>
</evidence>
<dbReference type="Gene3D" id="2.170.260.10">
    <property type="entry name" value="paz domain"/>
    <property type="match status" value="1"/>
</dbReference>
<dbReference type="SMART" id="SM01163">
    <property type="entry name" value="DUF1785"/>
    <property type="match status" value="1"/>
</dbReference>
<dbReference type="InterPro" id="IPR036397">
    <property type="entry name" value="RNaseH_sf"/>
</dbReference>
<dbReference type="PROSITE" id="PS50821">
    <property type="entry name" value="PAZ"/>
    <property type="match status" value="1"/>
</dbReference>
<name>A0A164Y8F6_9AGAM</name>
<dbReference type="STRING" id="1314777.A0A164Y8F6"/>
<proteinExistence type="predicted"/>
<reference evidence="4 5" key="1">
    <citation type="journal article" date="2016" name="Mol. Biol. Evol.">
        <title>Comparative Genomics of Early-Diverging Mushroom-Forming Fungi Provides Insights into the Origins of Lignocellulose Decay Capabilities.</title>
        <authorList>
            <person name="Nagy L.G."/>
            <person name="Riley R."/>
            <person name="Tritt A."/>
            <person name="Adam C."/>
            <person name="Daum C."/>
            <person name="Floudas D."/>
            <person name="Sun H."/>
            <person name="Yadav J.S."/>
            <person name="Pangilinan J."/>
            <person name="Larsson K.H."/>
            <person name="Matsuura K."/>
            <person name="Barry K."/>
            <person name="Labutti K."/>
            <person name="Kuo R."/>
            <person name="Ohm R.A."/>
            <person name="Bhattacharya S.S."/>
            <person name="Shirouzu T."/>
            <person name="Yoshinaga Y."/>
            <person name="Martin F.M."/>
            <person name="Grigoriev I.V."/>
            <person name="Hibbett D.S."/>
        </authorList>
    </citation>
    <scope>NUCLEOTIDE SEQUENCE [LARGE SCALE GENOMIC DNA]</scope>
    <source>
        <strain evidence="4 5">HHB9708</strain>
    </source>
</reference>
<feature type="domain" description="Piwi" evidence="3">
    <location>
        <begin position="611"/>
        <end position="918"/>
    </location>
</feature>
<dbReference type="Proteomes" id="UP000076722">
    <property type="component" value="Unassembled WGS sequence"/>
</dbReference>
<evidence type="ECO:0000256" key="1">
    <source>
        <dbReference type="SAM" id="MobiDB-lite"/>
    </source>
</evidence>
<dbReference type="SUPFAM" id="SSF101690">
    <property type="entry name" value="PAZ domain"/>
    <property type="match status" value="1"/>
</dbReference>
<dbReference type="InterPro" id="IPR014811">
    <property type="entry name" value="ArgoL1"/>
</dbReference>
<protein>
    <submittedName>
        <fullName evidence="4">Argonaute-like protein</fullName>
    </submittedName>
</protein>
<dbReference type="InterPro" id="IPR003100">
    <property type="entry name" value="PAZ_dom"/>
</dbReference>
<sequence>MGGRGAPRGGSGERGGGRGGGRGDGGGYRGGGDRGGYAPRGRGGDGRGRGGEYRGRGGDDRGRGGGRGGDRGGFRGRARGGIFMENVPARVDARLKVDEMNALITGFKTMVVSDTKLPTRPDWGTSGRPVTFRANFFPLQITAKTEFHEYDVQIEPKSEVKRVRKRIFQLLEENRAFANYVPYVAHDYSAKIIAARRLFKEDSVSFKFPYYDEDEDGPSPKAKEFKVTLNYLHALDPTSLKEYLEGNPQYRHFDSAPIFAALNIIVAKEPSRGGIVVGRQRNKFFFDFDTHPLGQGLRALKGFYSSVRPTWKQLMVNVNVATTAFYEPGNLADAMFAADSSLNGARLTAFCKGVRVSTSHLGYTAKKTIYRIASKPARSQRFDVENMGNVSVEDYFYKKYRIRLEYPTEIPLVDLGNKDRSNFVPAELCTILPGQVFRGKLSDDQTSNMITFACQFPNVNGETIINHGLPNLGLQTSPVLQAFGVSISSQMTVVPGRILNAPAVKYANSVARVNNASWNLRDTKFAVPVSLSRWVMLSIVDGSRFDFENLTDLKPIIDSWSATCTGAGIKLTEPAHPVFVRIPDKRADPTRMKGLQTITERLKVFNPRPTIIMVILPSTDKDIYNGIKKLGDTIADIPTVCVQAQKLRKDNGILQYFANVALKFNMKLGGINHRIEGESVNWLKLKPTMFVGMDVTHPSPGSVKGTPSIAAIVASVDSLYTHYPASLRLQESKTEMISDLADMMVERLTVFVNKNKGVLPQRIVVFRDGVSEGQFAQVVDLEYPALRAAAKKISKDGKYDPKITIIICGKRHHTRFYPTDSQSGDDNGNPRPGAVVDRGVTAIYEWDFYLQAHSGLQGTARPTHYTVVVNENDINSDLLQKLTHDLSYNYARATKAVSLVPPAYYADLACERARCYLSELLNSNENITTSSNEAEVYSKAKILWGKGPTGGAIGGSMFYI</sequence>
<evidence type="ECO:0000313" key="4">
    <source>
        <dbReference type="EMBL" id="KZS96684.1"/>
    </source>
</evidence>
<dbReference type="PROSITE" id="PS50822">
    <property type="entry name" value="PIWI"/>
    <property type="match status" value="1"/>
</dbReference>
<dbReference type="PANTHER" id="PTHR22891">
    <property type="entry name" value="EUKARYOTIC TRANSLATION INITIATION FACTOR 2C"/>
    <property type="match status" value="1"/>
</dbReference>
<dbReference type="InterPro" id="IPR045246">
    <property type="entry name" value="Piwi_ago-like"/>
</dbReference>
<dbReference type="CDD" id="cd04657">
    <property type="entry name" value="Piwi_ago-like"/>
    <property type="match status" value="1"/>
</dbReference>
<dbReference type="GO" id="GO:0003723">
    <property type="term" value="F:RNA binding"/>
    <property type="evidence" value="ECO:0007669"/>
    <property type="project" value="InterPro"/>
</dbReference>
<keyword evidence="5" id="KW-1185">Reference proteome</keyword>
<dbReference type="Gene3D" id="3.40.50.2300">
    <property type="match status" value="1"/>
</dbReference>
<dbReference type="SUPFAM" id="SSF53098">
    <property type="entry name" value="Ribonuclease H-like"/>
    <property type="match status" value="1"/>
</dbReference>
<dbReference type="AlphaFoldDB" id="A0A164Y8F6"/>
<dbReference type="Pfam" id="PF16486">
    <property type="entry name" value="ArgoN"/>
    <property type="match status" value="1"/>
</dbReference>
<dbReference type="Gene3D" id="3.30.420.10">
    <property type="entry name" value="Ribonuclease H-like superfamily/Ribonuclease H"/>
    <property type="match status" value="1"/>
</dbReference>
<dbReference type="Pfam" id="PF02171">
    <property type="entry name" value="Piwi"/>
    <property type="match status" value="1"/>
</dbReference>
<feature type="compositionally biased region" description="Gly residues" evidence="1">
    <location>
        <begin position="1"/>
        <end position="35"/>
    </location>
</feature>
<dbReference type="Pfam" id="PF02170">
    <property type="entry name" value="PAZ"/>
    <property type="match status" value="1"/>
</dbReference>
<dbReference type="InterPro" id="IPR012337">
    <property type="entry name" value="RNaseH-like_sf"/>
</dbReference>
<organism evidence="4 5">
    <name type="scientific">Sistotremastrum niveocremeum HHB9708</name>
    <dbReference type="NCBI Taxonomy" id="1314777"/>
    <lineage>
        <taxon>Eukaryota</taxon>
        <taxon>Fungi</taxon>
        <taxon>Dikarya</taxon>
        <taxon>Basidiomycota</taxon>
        <taxon>Agaricomycotina</taxon>
        <taxon>Agaricomycetes</taxon>
        <taxon>Sistotremastrales</taxon>
        <taxon>Sistotremastraceae</taxon>
        <taxon>Sertulicium</taxon>
        <taxon>Sertulicium niveocremeum</taxon>
    </lineage>
</organism>
<evidence type="ECO:0000259" key="3">
    <source>
        <dbReference type="PROSITE" id="PS50822"/>
    </source>
</evidence>
<accession>A0A164Y8F6</accession>
<dbReference type="OrthoDB" id="10252740at2759"/>
<evidence type="ECO:0000259" key="2">
    <source>
        <dbReference type="PROSITE" id="PS50821"/>
    </source>
</evidence>
<dbReference type="InterPro" id="IPR032474">
    <property type="entry name" value="Argonaute_N"/>
</dbReference>
<feature type="domain" description="PAZ" evidence="2">
    <location>
        <begin position="330"/>
        <end position="433"/>
    </location>
</feature>
<dbReference type="InterPro" id="IPR036085">
    <property type="entry name" value="PAZ_dom_sf"/>
</dbReference>
<dbReference type="EMBL" id="KV419398">
    <property type="protein sequence ID" value="KZS96684.1"/>
    <property type="molecule type" value="Genomic_DNA"/>
</dbReference>
<feature type="region of interest" description="Disordered" evidence="1">
    <location>
        <begin position="1"/>
        <end position="78"/>
    </location>
</feature>
<feature type="compositionally biased region" description="Basic and acidic residues" evidence="1">
    <location>
        <begin position="42"/>
        <end position="73"/>
    </location>
</feature>
<dbReference type="CDD" id="cd02846">
    <property type="entry name" value="PAZ_argonaute_like"/>
    <property type="match status" value="1"/>
</dbReference>
<gene>
    <name evidence="4" type="ORF">SISNIDRAFT_424267</name>
</gene>
<dbReference type="SMART" id="SM00950">
    <property type="entry name" value="Piwi"/>
    <property type="match status" value="1"/>
</dbReference>
<dbReference type="Pfam" id="PF16488">
    <property type="entry name" value="ArgoL2"/>
    <property type="match status" value="1"/>
</dbReference>
<dbReference type="InterPro" id="IPR032472">
    <property type="entry name" value="ArgoL2"/>
</dbReference>
<dbReference type="Pfam" id="PF08699">
    <property type="entry name" value="ArgoL1"/>
    <property type="match status" value="1"/>
</dbReference>
<dbReference type="InterPro" id="IPR003165">
    <property type="entry name" value="Piwi"/>
</dbReference>